<keyword evidence="3" id="KW-0808">Transferase</keyword>
<dbReference type="PANTHER" id="PTHR34047">
    <property type="entry name" value="NUCLEAR INTRON MATURASE 1, MITOCHONDRIAL-RELATED"/>
    <property type="match status" value="1"/>
</dbReference>
<feature type="non-terminal residue" evidence="3">
    <location>
        <position position="299"/>
    </location>
</feature>
<reference evidence="3 4" key="1">
    <citation type="journal article" date="2023" name="Int. J. Syst. Evol. Microbiol.">
        <title>Streptococcus sciuri sp. nov., Staphylococcus marylandisciuri sp. nov. and Staphylococcus americanisciuri sp. nov., isolated from faeces of eastern grey squirrel (Sciurus carolinensis).</title>
        <authorList>
            <person name="Volokhov D.V."/>
            <person name="Zagorodnyaya T.A."/>
            <person name="Furtak V.A."/>
            <person name="Nattanmai G."/>
            <person name="Randall L."/>
            <person name="Jose S."/>
            <person name="Gao Y."/>
            <person name="Eisenberg T."/>
            <person name="Delmonte P."/>
            <person name="Blom J."/>
            <person name="Mitchell K.K."/>
        </authorList>
    </citation>
    <scope>NUCLEOTIDE SEQUENCE [LARGE SCALE GENOMIC DNA]</scope>
    <source>
        <strain evidence="3 4">GRT3</strain>
    </source>
</reference>
<evidence type="ECO:0000259" key="2">
    <source>
        <dbReference type="PROSITE" id="PS50878"/>
    </source>
</evidence>
<keyword evidence="4" id="KW-1185">Reference proteome</keyword>
<name>A0ABT2F4F2_9STAP</name>
<dbReference type="InterPro" id="IPR043502">
    <property type="entry name" value="DNA/RNA_pol_sf"/>
</dbReference>
<proteinExistence type="predicted"/>
<comment type="caution">
    <text evidence="3">The sequence shown here is derived from an EMBL/GenBank/DDBJ whole genome shotgun (WGS) entry which is preliminary data.</text>
</comment>
<dbReference type="InterPro" id="IPR000477">
    <property type="entry name" value="RT_dom"/>
</dbReference>
<dbReference type="Pfam" id="PF00078">
    <property type="entry name" value="RVT_1"/>
    <property type="match status" value="1"/>
</dbReference>
<evidence type="ECO:0000256" key="1">
    <source>
        <dbReference type="ARBA" id="ARBA00023204"/>
    </source>
</evidence>
<feature type="non-terminal residue" evidence="3">
    <location>
        <position position="1"/>
    </location>
</feature>
<dbReference type="InterPro" id="IPR013597">
    <property type="entry name" value="Mat_intron_G2"/>
</dbReference>
<dbReference type="InterPro" id="IPR043128">
    <property type="entry name" value="Rev_trsase/Diguanyl_cyclase"/>
</dbReference>
<feature type="domain" description="Reverse transcriptase" evidence="2">
    <location>
        <begin position="1"/>
        <end position="157"/>
    </location>
</feature>
<protein>
    <submittedName>
        <fullName evidence="3">Reverse transcriptase domain-containing protein</fullName>
    </submittedName>
</protein>
<dbReference type="EMBL" id="JANUXY010000022">
    <property type="protein sequence ID" value="MCS4487360.1"/>
    <property type="molecule type" value="Genomic_DNA"/>
</dbReference>
<dbReference type="CDD" id="cd01651">
    <property type="entry name" value="RT_G2_intron"/>
    <property type="match status" value="1"/>
</dbReference>
<gene>
    <name evidence="3" type="ORF">NXS11_10870</name>
</gene>
<sequence>ALKECATYYEDGYSVAVDCDLKQCFDMLNHDKLMYLFERHVQDKAISKFIRRSLQVGAIDLNGSYRSREIGAPQGGVISPLLCNIYLHELDKELEKRGHRFVRYADDFVIFVRSKRAGQRVMESVTKFIEKDLKLIVNKEKSKVGAVTRLKFLSCLMTKVDGTYRFRPTMEAKRNLKRTLRRLTKRNRPGTFKEIITEINQVTRGWINYFGRGFIKGFITKLQSWLNRRIRQLILKRWKKPKTKRKMLQKYGLDGDSAKRIAYSRKKYWRLSKTQEVHRALTTKQLYKWGLIPLVELAE</sequence>
<keyword evidence="3" id="KW-0548">Nucleotidyltransferase</keyword>
<keyword evidence="3" id="KW-0695">RNA-directed DNA polymerase</keyword>
<dbReference type="Proteomes" id="UP001205609">
    <property type="component" value="Unassembled WGS sequence"/>
</dbReference>
<organism evidence="3 4">
    <name type="scientific">Staphylococcus americanisciuri</name>
    <dbReference type="NCBI Taxonomy" id="2973940"/>
    <lineage>
        <taxon>Bacteria</taxon>
        <taxon>Bacillati</taxon>
        <taxon>Bacillota</taxon>
        <taxon>Bacilli</taxon>
        <taxon>Bacillales</taxon>
        <taxon>Staphylococcaceae</taxon>
        <taxon>Staphylococcus</taxon>
    </lineage>
</organism>
<dbReference type="GO" id="GO:0003964">
    <property type="term" value="F:RNA-directed DNA polymerase activity"/>
    <property type="evidence" value="ECO:0007669"/>
    <property type="project" value="UniProtKB-KW"/>
</dbReference>
<keyword evidence="1" id="KW-0227">DNA damage</keyword>
<dbReference type="Pfam" id="PF08388">
    <property type="entry name" value="GIIM"/>
    <property type="match status" value="1"/>
</dbReference>
<dbReference type="PROSITE" id="PS50878">
    <property type="entry name" value="RT_POL"/>
    <property type="match status" value="1"/>
</dbReference>
<dbReference type="SUPFAM" id="SSF56672">
    <property type="entry name" value="DNA/RNA polymerases"/>
    <property type="match status" value="1"/>
</dbReference>
<evidence type="ECO:0000313" key="3">
    <source>
        <dbReference type="EMBL" id="MCS4487360.1"/>
    </source>
</evidence>
<dbReference type="InterPro" id="IPR051083">
    <property type="entry name" value="GrpII_Intron_Splice-Mob/Def"/>
</dbReference>
<evidence type="ECO:0000313" key="4">
    <source>
        <dbReference type="Proteomes" id="UP001205609"/>
    </source>
</evidence>
<accession>A0ABT2F4F2</accession>
<dbReference type="PANTHER" id="PTHR34047:SF8">
    <property type="entry name" value="PROTEIN YKFC"/>
    <property type="match status" value="1"/>
</dbReference>
<dbReference type="Gene3D" id="3.30.70.270">
    <property type="match status" value="1"/>
</dbReference>
<keyword evidence="1" id="KW-0234">DNA repair</keyword>
<dbReference type="RefSeq" id="WP_259201279.1">
    <property type="nucleotide sequence ID" value="NZ_JANUXY010000022.1"/>
</dbReference>